<dbReference type="InterPro" id="IPR050523">
    <property type="entry name" value="AKR_Detox_Biosynth"/>
</dbReference>
<accession>A0AAW0BTJ9</accession>
<evidence type="ECO:0000256" key="1">
    <source>
        <dbReference type="ARBA" id="ARBA00022857"/>
    </source>
</evidence>
<keyword evidence="1" id="KW-0521">NADP</keyword>
<organism evidence="3 4">
    <name type="scientific">Paramarasmius palmivorus</name>
    <dbReference type="NCBI Taxonomy" id="297713"/>
    <lineage>
        <taxon>Eukaryota</taxon>
        <taxon>Fungi</taxon>
        <taxon>Dikarya</taxon>
        <taxon>Basidiomycota</taxon>
        <taxon>Agaricomycotina</taxon>
        <taxon>Agaricomycetes</taxon>
        <taxon>Agaricomycetidae</taxon>
        <taxon>Agaricales</taxon>
        <taxon>Marasmiineae</taxon>
        <taxon>Marasmiaceae</taxon>
        <taxon>Paramarasmius</taxon>
    </lineage>
</organism>
<dbReference type="Pfam" id="PF00248">
    <property type="entry name" value="Aldo_ket_red"/>
    <property type="match status" value="1"/>
</dbReference>
<dbReference type="Proteomes" id="UP001383192">
    <property type="component" value="Unassembled WGS sequence"/>
</dbReference>
<evidence type="ECO:0000313" key="4">
    <source>
        <dbReference type="Proteomes" id="UP001383192"/>
    </source>
</evidence>
<dbReference type="PANTHER" id="PTHR43364:SF9">
    <property type="entry name" value="OXIDOREDUCTASE"/>
    <property type="match status" value="1"/>
</dbReference>
<protein>
    <recommendedName>
        <fullName evidence="2">NADP-dependent oxidoreductase domain-containing protein</fullName>
    </recommendedName>
</protein>
<proteinExistence type="predicted"/>
<evidence type="ECO:0000259" key="2">
    <source>
        <dbReference type="Pfam" id="PF00248"/>
    </source>
</evidence>
<gene>
    <name evidence="3" type="ORF">VNI00_014554</name>
</gene>
<dbReference type="Gene3D" id="3.20.20.100">
    <property type="entry name" value="NADP-dependent oxidoreductase domain"/>
    <property type="match status" value="1"/>
</dbReference>
<dbReference type="EMBL" id="JAYKXP010000082">
    <property type="protein sequence ID" value="KAK7029521.1"/>
    <property type="molecule type" value="Genomic_DNA"/>
</dbReference>
<dbReference type="AlphaFoldDB" id="A0AAW0BTJ9"/>
<dbReference type="InterPro" id="IPR023210">
    <property type="entry name" value="NADP_OxRdtase_dom"/>
</dbReference>
<dbReference type="SUPFAM" id="SSF51430">
    <property type="entry name" value="NAD(P)-linked oxidoreductase"/>
    <property type="match status" value="1"/>
</dbReference>
<sequence length="295" mass="32629">MSGSSGLRVSVPILGAMGFGTPEWQPWVLDEEKSIEVLKASWDRGINTIDTGNAYSNGESERIIGKFIKKYNIPRSQLIILTKVYSIVAEEPSTQGWFPVHFEHERRYVNQGGLSRAASLIKSTGVSNVSRRQETMKALHDLVQSGKVRYIGGSSMRAWQFAHLNEVAAKNGWTKEDEREMHAYCRFNGIGIIPWGPLHGGALARPVGVVTTRAEAYKNTPLAFNASEAERTIISRVEELSKKHGVPMATIALSWVAAKVASPIVGTTSVKRLDDNIPNPNLKLSEEEVKYLEEP</sequence>
<dbReference type="InterPro" id="IPR036812">
    <property type="entry name" value="NAD(P)_OxRdtase_dom_sf"/>
</dbReference>
<evidence type="ECO:0000313" key="3">
    <source>
        <dbReference type="EMBL" id="KAK7029521.1"/>
    </source>
</evidence>
<keyword evidence="4" id="KW-1185">Reference proteome</keyword>
<comment type="caution">
    <text evidence="3">The sequence shown here is derived from an EMBL/GenBank/DDBJ whole genome shotgun (WGS) entry which is preliminary data.</text>
</comment>
<dbReference type="PANTHER" id="PTHR43364">
    <property type="entry name" value="NADH-SPECIFIC METHYLGLYOXAL REDUCTASE-RELATED"/>
    <property type="match status" value="1"/>
</dbReference>
<reference evidence="3 4" key="1">
    <citation type="submission" date="2024-01" db="EMBL/GenBank/DDBJ databases">
        <title>A draft genome for a cacao thread blight-causing isolate of Paramarasmius palmivorus.</title>
        <authorList>
            <person name="Baruah I.K."/>
            <person name="Bukari Y."/>
            <person name="Amoako-Attah I."/>
            <person name="Meinhardt L.W."/>
            <person name="Bailey B.A."/>
            <person name="Cohen S.P."/>
        </authorList>
    </citation>
    <scope>NUCLEOTIDE SEQUENCE [LARGE SCALE GENOMIC DNA]</scope>
    <source>
        <strain evidence="3 4">GH-12</strain>
    </source>
</reference>
<name>A0AAW0BTJ9_9AGAR</name>
<feature type="domain" description="NADP-dependent oxidoreductase" evidence="2">
    <location>
        <begin position="14"/>
        <end position="294"/>
    </location>
</feature>